<dbReference type="GO" id="GO:0005737">
    <property type="term" value="C:cytoplasm"/>
    <property type="evidence" value="ECO:0007669"/>
    <property type="project" value="InterPro"/>
</dbReference>
<feature type="binding site" evidence="1">
    <location>
        <position position="91"/>
    </location>
    <ligand>
        <name>L-histidine</name>
        <dbReference type="ChEBI" id="CHEBI:57595"/>
    </ligand>
</feature>
<feature type="binding site" evidence="1">
    <location>
        <begin position="303"/>
        <end position="304"/>
    </location>
    <ligand>
        <name>L-histidine</name>
        <dbReference type="ChEBI" id="CHEBI:57595"/>
    </ligand>
</feature>
<dbReference type="PANTHER" id="PTHR43707:SF1">
    <property type="entry name" value="HISTIDINE--TRNA LIGASE, MITOCHONDRIAL-RELATED"/>
    <property type="match status" value="1"/>
</dbReference>
<dbReference type="GO" id="GO:0006427">
    <property type="term" value="P:histidyl-tRNA aminoacylation"/>
    <property type="evidence" value="ECO:0007669"/>
    <property type="project" value="TreeGrafter"/>
</dbReference>
<keyword evidence="4" id="KW-1185">Reference proteome</keyword>
<evidence type="ECO:0000313" key="4">
    <source>
        <dbReference type="Proteomes" id="UP000236752"/>
    </source>
</evidence>
<dbReference type="OrthoDB" id="9797914at2"/>
<name>A0A1H5TAW9_9RHOB</name>
<feature type="binding site" evidence="1">
    <location>
        <position position="109"/>
    </location>
    <ligand>
        <name>L-histidine</name>
        <dbReference type="ChEBI" id="CHEBI:57595"/>
    </ligand>
</feature>
<feature type="domain" description="Class II Histidinyl-tRNA synthetase (HisRS)-like catalytic core" evidence="2">
    <location>
        <begin position="12"/>
        <end position="169"/>
    </location>
</feature>
<protein>
    <submittedName>
        <fullName evidence="3">ATP phosphoribosyltransferase regulatory subunit</fullName>
    </submittedName>
</protein>
<feature type="binding site" evidence="1">
    <location>
        <position position="298"/>
    </location>
    <ligand>
        <name>L-histidine</name>
        <dbReference type="ChEBI" id="CHEBI:57595"/>
    </ligand>
</feature>
<evidence type="ECO:0000313" key="3">
    <source>
        <dbReference type="EMBL" id="SEF59904.1"/>
    </source>
</evidence>
<reference evidence="3 4" key="1">
    <citation type="submission" date="2016-10" db="EMBL/GenBank/DDBJ databases">
        <authorList>
            <person name="de Groot N.N."/>
        </authorList>
    </citation>
    <scope>NUCLEOTIDE SEQUENCE [LARGE SCALE GENOMIC DNA]</scope>
    <source>
        <strain evidence="3 4">DSM 26915</strain>
    </source>
</reference>
<dbReference type="GO" id="GO:0016757">
    <property type="term" value="F:glycosyltransferase activity"/>
    <property type="evidence" value="ECO:0007669"/>
    <property type="project" value="UniProtKB-KW"/>
</dbReference>
<dbReference type="GO" id="GO:0004821">
    <property type="term" value="F:histidine-tRNA ligase activity"/>
    <property type="evidence" value="ECO:0007669"/>
    <property type="project" value="TreeGrafter"/>
</dbReference>
<evidence type="ECO:0000256" key="1">
    <source>
        <dbReference type="PIRSR" id="PIRSR001549-1"/>
    </source>
</evidence>
<sequence>MSSLKANSEALRLRAAFEKAGATPVDCAVLQPAETLLDLYGEDIRTRAYVTQDPARGEQMLRPDFTVPVVQMHMADGAEPARYTYSGVVFRRQEENPERDSEYLQTGYEVFDRTDPEAADAEVFAIFAETLGGEGLRAATGDMGILTAAVSSLKTSPQRRAALLRHIWRPRRFRALMDRYSGRSAVPQTRKALLESSDPLDIGVPVIGLRSEVEIADRIEALRADAAEPPISQDQVDMIDEVLKVSETCPYALANLRDIAVDMPEMEQAVDRFARRCDALAARGVNVDTLDFEASYGRTSMEYYDGFVFGFYSEARPDLPPVASGGRYDALTQRLGQGKSIPAVGGVIRPDILLQVREAQS</sequence>
<evidence type="ECO:0000259" key="2">
    <source>
        <dbReference type="Pfam" id="PF13393"/>
    </source>
</evidence>
<organism evidence="3 4">
    <name type="scientific">Thalassococcus halodurans</name>
    <dbReference type="NCBI Taxonomy" id="373675"/>
    <lineage>
        <taxon>Bacteria</taxon>
        <taxon>Pseudomonadati</taxon>
        <taxon>Pseudomonadota</taxon>
        <taxon>Alphaproteobacteria</taxon>
        <taxon>Rhodobacterales</taxon>
        <taxon>Roseobacteraceae</taxon>
        <taxon>Thalassococcus</taxon>
    </lineage>
</organism>
<dbReference type="PANTHER" id="PTHR43707">
    <property type="entry name" value="HISTIDYL-TRNA SYNTHETASE"/>
    <property type="match status" value="1"/>
</dbReference>
<keyword evidence="3" id="KW-0328">Glycosyltransferase</keyword>
<dbReference type="NCBIfam" id="NF008952">
    <property type="entry name" value="PRK12295.1-5"/>
    <property type="match status" value="1"/>
</dbReference>
<dbReference type="RefSeq" id="WP_103908926.1">
    <property type="nucleotide sequence ID" value="NZ_FNUZ01000001.1"/>
</dbReference>
<feature type="domain" description="Class II Histidinyl-tRNA synthetase (HisRS)-like catalytic core" evidence="2">
    <location>
        <begin position="220"/>
        <end position="347"/>
    </location>
</feature>
<dbReference type="Pfam" id="PF13393">
    <property type="entry name" value="tRNA-synt_His"/>
    <property type="match status" value="2"/>
</dbReference>
<dbReference type="InterPro" id="IPR041715">
    <property type="entry name" value="HisRS-like_core"/>
</dbReference>
<dbReference type="SUPFAM" id="SSF55681">
    <property type="entry name" value="Class II aaRS and biotin synthetases"/>
    <property type="match status" value="1"/>
</dbReference>
<dbReference type="AlphaFoldDB" id="A0A1H5TAW9"/>
<proteinExistence type="predicted"/>
<feature type="binding site" evidence="1">
    <location>
        <position position="105"/>
    </location>
    <ligand>
        <name>L-histidine</name>
        <dbReference type="ChEBI" id="CHEBI:57595"/>
    </ligand>
</feature>
<dbReference type="EMBL" id="FNUZ01000001">
    <property type="protein sequence ID" value="SEF59904.1"/>
    <property type="molecule type" value="Genomic_DNA"/>
</dbReference>
<feature type="binding site" evidence="1">
    <location>
        <begin position="64"/>
        <end position="66"/>
    </location>
    <ligand>
        <name>L-histidine</name>
        <dbReference type="ChEBI" id="CHEBI:57595"/>
    </ligand>
</feature>
<accession>A0A1H5TAW9</accession>
<dbReference type="Gene3D" id="3.30.930.10">
    <property type="entry name" value="Bira Bifunctional Protein, Domain 2"/>
    <property type="match status" value="1"/>
</dbReference>
<dbReference type="PIRSF" id="PIRSF001549">
    <property type="entry name" value="His-tRNA_synth"/>
    <property type="match status" value="1"/>
</dbReference>
<gene>
    <name evidence="3" type="ORF">SAMN04488045_0551</name>
</gene>
<dbReference type="InterPro" id="IPR004516">
    <property type="entry name" value="HisRS/HisZ"/>
</dbReference>
<dbReference type="InterPro" id="IPR045864">
    <property type="entry name" value="aa-tRNA-synth_II/BPL/LPL"/>
</dbReference>
<keyword evidence="3" id="KW-0808">Transferase</keyword>
<dbReference type="Proteomes" id="UP000236752">
    <property type="component" value="Unassembled WGS sequence"/>
</dbReference>